<protein>
    <submittedName>
        <fullName evidence="1">Polysaccharide deacetylase</fullName>
    </submittedName>
</protein>
<name>A0A3G8ZQC8_9ACTN</name>
<dbReference type="OrthoDB" id="438898at2"/>
<dbReference type="Proteomes" id="UP000268084">
    <property type="component" value="Chromosome"/>
</dbReference>
<organism evidence="1 2">
    <name type="scientific">Nakamurella antarctica</name>
    <dbReference type="NCBI Taxonomy" id="1902245"/>
    <lineage>
        <taxon>Bacteria</taxon>
        <taxon>Bacillati</taxon>
        <taxon>Actinomycetota</taxon>
        <taxon>Actinomycetes</taxon>
        <taxon>Nakamurellales</taxon>
        <taxon>Nakamurellaceae</taxon>
        <taxon>Nakamurella</taxon>
    </lineage>
</organism>
<dbReference type="SUPFAM" id="SSF88713">
    <property type="entry name" value="Glycoside hydrolase/deacetylase"/>
    <property type="match status" value="1"/>
</dbReference>
<evidence type="ECO:0000313" key="2">
    <source>
        <dbReference type="Proteomes" id="UP000268084"/>
    </source>
</evidence>
<evidence type="ECO:0000313" key="1">
    <source>
        <dbReference type="EMBL" id="AZI59358.1"/>
    </source>
</evidence>
<accession>A0A3G8ZQC8</accession>
<keyword evidence="2" id="KW-1185">Reference proteome</keyword>
<sequence length="398" mass="42863">MAVAVAFALAVTTGILISQSSREPEAVAASDLSTDPVSLAADESLAEQPSGAAVPVAGARKATNIPMTKLAPGDKAPQFIIFSFDGVGSHTKLVDFMAAAAPTNSRFVGFLTGLYLLEDSKGGLYHAPGADPGSSDVGFGGNTAEVLTRVDDLNTFYLGGNEVGSHYNGHFCGLGANWSTAEWNDELDQFYSIVANWQSMNEIPNAPALAFTGADIKGGRTPCLAGKFDQLTPSWKAHNMTYDSSGENEFSGMAWPEQRDGIWQFPIPTIYSQAYVDAGWGNGMVKAMDYNFWYKFNDATDDPASAAQLTPMVLSTYEYMYQRAFEGNRAPIIVANHFNDWNGNSFNPATLQFMTQACGQPETYCATYQDVIAWMELQDPDVLSGLQEQRPVADSASS</sequence>
<dbReference type="EMBL" id="CP034170">
    <property type="protein sequence ID" value="AZI59358.1"/>
    <property type="molecule type" value="Genomic_DNA"/>
</dbReference>
<dbReference type="AlphaFoldDB" id="A0A3G8ZQC8"/>
<reference evidence="1 2" key="1">
    <citation type="submission" date="2018-11" db="EMBL/GenBank/DDBJ databases">
        <authorList>
            <person name="Da X."/>
        </authorList>
    </citation>
    <scope>NUCLEOTIDE SEQUENCE [LARGE SCALE GENOMIC DNA]</scope>
    <source>
        <strain evidence="1 2">S14-144</strain>
    </source>
</reference>
<dbReference type="KEGG" id="nak:EH165_03020"/>
<proteinExistence type="predicted"/>
<gene>
    <name evidence="1" type="ORF">EH165_03020</name>
</gene>
<dbReference type="PANTHER" id="PTHR45985">
    <property type="match status" value="1"/>
</dbReference>
<dbReference type="InterPro" id="IPR011330">
    <property type="entry name" value="Glyco_hydro/deAcase_b/a-brl"/>
</dbReference>
<reference evidence="1 2" key="2">
    <citation type="submission" date="2018-12" db="EMBL/GenBank/DDBJ databases">
        <title>Nakamurella antarcticus sp. nov., isolated from Antarctica South Shetland Islands soil.</title>
        <authorList>
            <person name="Peng F."/>
        </authorList>
    </citation>
    <scope>NUCLEOTIDE SEQUENCE [LARGE SCALE GENOMIC DNA]</scope>
    <source>
        <strain evidence="1 2">S14-144</strain>
    </source>
</reference>
<dbReference type="GO" id="GO:0005975">
    <property type="term" value="P:carbohydrate metabolic process"/>
    <property type="evidence" value="ECO:0007669"/>
    <property type="project" value="InterPro"/>
</dbReference>
<dbReference type="Gene3D" id="3.20.20.370">
    <property type="entry name" value="Glycoside hydrolase/deacetylase"/>
    <property type="match status" value="1"/>
</dbReference>
<dbReference type="PANTHER" id="PTHR45985:SF3">
    <property type="entry name" value="CHITIN DEACETYLASE-LIKE 4"/>
    <property type="match status" value="1"/>
</dbReference>
<dbReference type="InterPro" id="IPR052740">
    <property type="entry name" value="CE4"/>
</dbReference>